<keyword evidence="5" id="KW-1185">Reference proteome</keyword>
<dbReference type="SUPFAM" id="SSF57302">
    <property type="entry name" value="Snake toxin-like"/>
    <property type="match status" value="1"/>
</dbReference>
<dbReference type="Pfam" id="PF17064">
    <property type="entry name" value="QVR"/>
    <property type="match status" value="1"/>
</dbReference>
<evidence type="ECO:0000313" key="4">
    <source>
        <dbReference type="EMBL" id="KAG8188068.1"/>
    </source>
</evidence>
<accession>A0AAV6UW97</accession>
<evidence type="ECO:0008006" key="6">
    <source>
        <dbReference type="Google" id="ProtNLM"/>
    </source>
</evidence>
<dbReference type="Proteomes" id="UP000827092">
    <property type="component" value="Unassembled WGS sequence"/>
</dbReference>
<proteinExistence type="predicted"/>
<dbReference type="AlphaFoldDB" id="A0AAV6UW97"/>
<evidence type="ECO:0000256" key="3">
    <source>
        <dbReference type="SAM" id="SignalP"/>
    </source>
</evidence>
<sequence>MASQESSRRIFFFWASLFVTFAFTIHTGSAIKCWECNSHYDKNCGDTFRNETFALTDCDQRELEHYPNQKASVCRKIIQKVRNDYRFVRGCGWLSGQTDRESADCFKRSGTFNVLIQYCSCDQDGCNASDFVRPDWTGLLAVLFAVIFLVK</sequence>
<dbReference type="PANTHER" id="PTHR33562">
    <property type="entry name" value="ATILLA, ISOFORM B-RELATED-RELATED"/>
    <property type="match status" value="1"/>
</dbReference>
<evidence type="ECO:0000256" key="2">
    <source>
        <dbReference type="ARBA" id="ARBA00023180"/>
    </source>
</evidence>
<evidence type="ECO:0000313" key="5">
    <source>
        <dbReference type="Proteomes" id="UP000827092"/>
    </source>
</evidence>
<keyword evidence="1 3" id="KW-0732">Signal</keyword>
<comment type="caution">
    <text evidence="4">The sequence shown here is derived from an EMBL/GenBank/DDBJ whole genome shotgun (WGS) entry which is preliminary data.</text>
</comment>
<dbReference type="GO" id="GO:0032222">
    <property type="term" value="P:regulation of synaptic transmission, cholinergic"/>
    <property type="evidence" value="ECO:0007669"/>
    <property type="project" value="InterPro"/>
</dbReference>
<dbReference type="InterPro" id="IPR031424">
    <property type="entry name" value="QVR-like"/>
</dbReference>
<dbReference type="GO" id="GO:0030431">
    <property type="term" value="P:sleep"/>
    <property type="evidence" value="ECO:0007669"/>
    <property type="project" value="InterPro"/>
</dbReference>
<feature type="chain" id="PRO_5044023367" description="Protein sleepless" evidence="3">
    <location>
        <begin position="31"/>
        <end position="151"/>
    </location>
</feature>
<protein>
    <recommendedName>
        <fullName evidence="6">Protein sleepless</fullName>
    </recommendedName>
</protein>
<evidence type="ECO:0000256" key="1">
    <source>
        <dbReference type="ARBA" id="ARBA00022729"/>
    </source>
</evidence>
<name>A0AAV6UW97_9ARAC</name>
<dbReference type="EMBL" id="JAFNEN010000250">
    <property type="protein sequence ID" value="KAG8188068.1"/>
    <property type="molecule type" value="Genomic_DNA"/>
</dbReference>
<gene>
    <name evidence="4" type="ORF">JTE90_014307</name>
</gene>
<organism evidence="4 5">
    <name type="scientific">Oedothorax gibbosus</name>
    <dbReference type="NCBI Taxonomy" id="931172"/>
    <lineage>
        <taxon>Eukaryota</taxon>
        <taxon>Metazoa</taxon>
        <taxon>Ecdysozoa</taxon>
        <taxon>Arthropoda</taxon>
        <taxon>Chelicerata</taxon>
        <taxon>Arachnida</taxon>
        <taxon>Araneae</taxon>
        <taxon>Araneomorphae</taxon>
        <taxon>Entelegynae</taxon>
        <taxon>Araneoidea</taxon>
        <taxon>Linyphiidae</taxon>
        <taxon>Erigoninae</taxon>
        <taxon>Oedothorax</taxon>
    </lineage>
</organism>
<dbReference type="PANTHER" id="PTHR33562:SF2">
    <property type="entry name" value="PROTEIN QUIVER"/>
    <property type="match status" value="1"/>
</dbReference>
<dbReference type="InterPro" id="IPR045860">
    <property type="entry name" value="Snake_toxin-like_sf"/>
</dbReference>
<feature type="signal peptide" evidence="3">
    <location>
        <begin position="1"/>
        <end position="30"/>
    </location>
</feature>
<reference evidence="4 5" key="1">
    <citation type="journal article" date="2022" name="Nat. Ecol. Evol.">
        <title>A masculinizing supergene underlies an exaggerated male reproductive morph in a spider.</title>
        <authorList>
            <person name="Hendrickx F."/>
            <person name="De Corte Z."/>
            <person name="Sonet G."/>
            <person name="Van Belleghem S.M."/>
            <person name="Kostlbacher S."/>
            <person name="Vangestel C."/>
        </authorList>
    </citation>
    <scope>NUCLEOTIDE SEQUENCE [LARGE SCALE GENOMIC DNA]</scope>
    <source>
        <strain evidence="4">W744_W776</strain>
    </source>
</reference>
<dbReference type="InterPro" id="IPR050975">
    <property type="entry name" value="Sleep_regulator"/>
</dbReference>
<keyword evidence="2" id="KW-0325">Glycoprotein</keyword>